<dbReference type="EMBL" id="CP033905">
    <property type="protein sequence ID" value="AZR07749.1"/>
    <property type="molecule type" value="Genomic_DNA"/>
</dbReference>
<dbReference type="SUPFAM" id="SSF47823">
    <property type="entry name" value="lambda integrase-like, N-terminal domain"/>
    <property type="match status" value="1"/>
</dbReference>
<sequence>MSAEKIVTEYAHELEVRRGLSSHTVTAYVKEARSLLDFLAHHSDDVLGALRYLDLADLRSWLAMRQADGHARASMARHSAAIRSFTRWLHKNGYVDVDPGLRLKSPRPNNELPKVLTQAQAKRLLDVAANRASEEQGLAVRDWAMMELLYASGIRVSELVGLDIQGVQPDSTLRVIGKGNKERIVPFGRPARQALAEWLSVRQQFIKAPTPAVFVGKAGRRIDPRMVRTVLDRLTAMADLPHIGPHGLRHSAATHLLDGGSDLRSVQEILGHSSLGTTQRYTHVSAERLRAAFGQAHPRA</sequence>
<dbReference type="SUPFAM" id="SSF56349">
    <property type="entry name" value="DNA breaking-rejoining enzymes"/>
    <property type="match status" value="1"/>
</dbReference>
<feature type="active site" evidence="9">
    <location>
        <position position="246"/>
    </location>
</feature>
<dbReference type="GO" id="GO:0005737">
    <property type="term" value="C:cytoplasm"/>
    <property type="evidence" value="ECO:0007669"/>
    <property type="project" value="UniProtKB-SubCell"/>
</dbReference>
<dbReference type="InterPro" id="IPR011010">
    <property type="entry name" value="DNA_brk_join_enz"/>
</dbReference>
<dbReference type="CDD" id="cd00798">
    <property type="entry name" value="INT_XerDC_C"/>
    <property type="match status" value="1"/>
</dbReference>
<evidence type="ECO:0000256" key="8">
    <source>
        <dbReference type="ARBA" id="ARBA00023306"/>
    </source>
</evidence>
<comment type="similarity">
    <text evidence="9">Belongs to the 'phage' integrase family. XerC subfamily.</text>
</comment>
<comment type="subunit">
    <text evidence="9">Forms a cyclic heterotetrameric complex composed of two molecules of XerC and two molecules of XerD.</text>
</comment>
<dbReference type="GO" id="GO:0006313">
    <property type="term" value="P:DNA transposition"/>
    <property type="evidence" value="ECO:0007669"/>
    <property type="project" value="UniProtKB-UniRule"/>
</dbReference>
<dbReference type="GO" id="GO:0009037">
    <property type="term" value="F:tyrosine-based site-specific recombinase activity"/>
    <property type="evidence" value="ECO:0007669"/>
    <property type="project" value="UniProtKB-UniRule"/>
</dbReference>
<evidence type="ECO:0000256" key="1">
    <source>
        <dbReference type="ARBA" id="ARBA00004496"/>
    </source>
</evidence>
<dbReference type="Proteomes" id="UP000275951">
    <property type="component" value="Chromosome"/>
</dbReference>
<dbReference type="InterPro" id="IPR004107">
    <property type="entry name" value="Integrase_SAM-like_N"/>
</dbReference>
<dbReference type="GeneID" id="97532333"/>
<accession>A0A380MCP6</accession>
<dbReference type="Pfam" id="PF02899">
    <property type="entry name" value="Phage_int_SAM_1"/>
    <property type="match status" value="1"/>
</dbReference>
<evidence type="ECO:0000256" key="9">
    <source>
        <dbReference type="HAMAP-Rule" id="MF_01808"/>
    </source>
</evidence>
<dbReference type="InterPro" id="IPR013762">
    <property type="entry name" value="Integrase-like_cat_sf"/>
</dbReference>
<dbReference type="Gene3D" id="1.10.150.130">
    <property type="match status" value="1"/>
</dbReference>
<feature type="active site" description="O-(3'-phospho-DNA)-tyrosine intermediate" evidence="9">
    <location>
        <position position="281"/>
    </location>
</feature>
<evidence type="ECO:0000256" key="2">
    <source>
        <dbReference type="ARBA" id="ARBA00022490"/>
    </source>
</evidence>
<dbReference type="PROSITE" id="PS51900">
    <property type="entry name" value="CB"/>
    <property type="match status" value="1"/>
</dbReference>
<dbReference type="PROSITE" id="PS51898">
    <property type="entry name" value="TYR_RECOMBINASE"/>
    <property type="match status" value="1"/>
</dbReference>
<comment type="subcellular location">
    <subcellularLocation>
        <location evidence="1 9">Cytoplasm</location>
    </subcellularLocation>
</comment>
<feature type="active site" evidence="9">
    <location>
        <position position="249"/>
    </location>
</feature>
<dbReference type="RefSeq" id="WP_039662640.1">
    <property type="nucleotide sequence ID" value="NZ_CP012649.1"/>
</dbReference>
<keyword evidence="6 9" id="KW-0238">DNA-binding</keyword>
<dbReference type="PANTHER" id="PTHR30349">
    <property type="entry name" value="PHAGE INTEGRASE-RELATED"/>
    <property type="match status" value="1"/>
</dbReference>
<feature type="active site" evidence="9">
    <location>
        <position position="272"/>
    </location>
</feature>
<dbReference type="InterPro" id="IPR010998">
    <property type="entry name" value="Integrase_recombinase_N"/>
</dbReference>
<dbReference type="InterPro" id="IPR050090">
    <property type="entry name" value="Tyrosine_recombinase_XerCD"/>
</dbReference>
<dbReference type="InterPro" id="IPR002104">
    <property type="entry name" value="Integrase_catalytic"/>
</dbReference>
<evidence type="ECO:0000256" key="4">
    <source>
        <dbReference type="ARBA" id="ARBA00022829"/>
    </source>
</evidence>
<keyword evidence="7 9" id="KW-0233">DNA recombination</keyword>
<dbReference type="GO" id="GO:0007059">
    <property type="term" value="P:chromosome segregation"/>
    <property type="evidence" value="ECO:0007669"/>
    <property type="project" value="UniProtKB-UniRule"/>
</dbReference>
<dbReference type="Pfam" id="PF00589">
    <property type="entry name" value="Phage_integrase"/>
    <property type="match status" value="1"/>
</dbReference>
<dbReference type="Gene3D" id="1.10.443.10">
    <property type="entry name" value="Intergrase catalytic core"/>
    <property type="match status" value="1"/>
</dbReference>
<keyword evidence="5 9" id="KW-0229">DNA integration</keyword>
<evidence type="ECO:0000256" key="7">
    <source>
        <dbReference type="ARBA" id="ARBA00023172"/>
    </source>
</evidence>
<dbReference type="InterPro" id="IPR044068">
    <property type="entry name" value="CB"/>
</dbReference>
<reference evidence="10 11" key="1">
    <citation type="submission" date="2018-11" db="EMBL/GenBank/DDBJ databases">
        <title>Multidrug-resistant genes are associated with an 42-kb island TGI1 carrying a complex class 1 integron in a Trueperella pyogenes.</title>
        <authorList>
            <person name="Dong W."/>
        </authorList>
    </citation>
    <scope>NUCLEOTIDE SEQUENCE [LARGE SCALE GENOMIC DNA]</scope>
    <source>
        <strain evidence="10 11">TP4</strain>
    </source>
</reference>
<dbReference type="OrthoDB" id="9801717at2"/>
<evidence type="ECO:0000256" key="3">
    <source>
        <dbReference type="ARBA" id="ARBA00022618"/>
    </source>
</evidence>
<comment type="function">
    <text evidence="9">Site-specific tyrosine recombinase, which acts by catalyzing the cutting and rejoining of the recombining DNA molecules. The XerC-XerD complex is essential to convert dimers of the bacterial chromosome into monomers to permit their segregation at cell division. It also contributes to the segregational stability of plasmids.</text>
</comment>
<proteinExistence type="inferred from homology"/>
<organism evidence="10 11">
    <name type="scientific">Trueperella pyogenes</name>
    <dbReference type="NCBI Taxonomy" id="1661"/>
    <lineage>
        <taxon>Bacteria</taxon>
        <taxon>Bacillati</taxon>
        <taxon>Actinomycetota</taxon>
        <taxon>Actinomycetes</taxon>
        <taxon>Actinomycetales</taxon>
        <taxon>Actinomycetaceae</taxon>
        <taxon>Trueperella</taxon>
    </lineage>
</organism>
<dbReference type="GO" id="GO:0003677">
    <property type="term" value="F:DNA binding"/>
    <property type="evidence" value="ECO:0007669"/>
    <property type="project" value="UniProtKB-UniRule"/>
</dbReference>
<protein>
    <recommendedName>
        <fullName evidence="9">Tyrosine recombinase XerC</fullName>
    </recommendedName>
</protein>
<gene>
    <name evidence="9" type="primary">xerC</name>
    <name evidence="10" type="ORF">EBQ10_10950</name>
</gene>
<dbReference type="PANTHER" id="PTHR30349:SF77">
    <property type="entry name" value="TYROSINE RECOMBINASE XERC"/>
    <property type="match status" value="1"/>
</dbReference>
<keyword evidence="8 9" id="KW-0131">Cell cycle</keyword>
<evidence type="ECO:0000256" key="5">
    <source>
        <dbReference type="ARBA" id="ARBA00022908"/>
    </source>
</evidence>
<dbReference type="AlphaFoldDB" id="A0A380MCP6"/>
<feature type="active site" evidence="9">
    <location>
        <position position="155"/>
    </location>
</feature>
<keyword evidence="4 9" id="KW-0159">Chromosome partition</keyword>
<dbReference type="GO" id="GO:0051301">
    <property type="term" value="P:cell division"/>
    <property type="evidence" value="ECO:0007669"/>
    <property type="project" value="UniProtKB-KW"/>
</dbReference>
<feature type="active site" evidence="9">
    <location>
        <position position="178"/>
    </location>
</feature>
<dbReference type="InterPro" id="IPR023009">
    <property type="entry name" value="Tyrosine_recombinase_XerC/XerD"/>
</dbReference>
<evidence type="ECO:0000256" key="6">
    <source>
        <dbReference type="ARBA" id="ARBA00023125"/>
    </source>
</evidence>
<keyword evidence="2 9" id="KW-0963">Cytoplasm</keyword>
<dbReference type="HAMAP" id="MF_01808">
    <property type="entry name" value="Recomb_XerC_XerD"/>
    <property type="match status" value="1"/>
</dbReference>
<keyword evidence="3 9" id="KW-0132">Cell division</keyword>
<evidence type="ECO:0000313" key="11">
    <source>
        <dbReference type="Proteomes" id="UP000275951"/>
    </source>
</evidence>
<evidence type="ECO:0000313" key="10">
    <source>
        <dbReference type="EMBL" id="AZR07749.1"/>
    </source>
</evidence>
<name>A0A380MCP6_9ACTO</name>